<organism evidence="7 8">
    <name type="scientific">Hibiscus syriacus</name>
    <name type="common">Rose of Sharon</name>
    <dbReference type="NCBI Taxonomy" id="106335"/>
    <lineage>
        <taxon>Eukaryota</taxon>
        <taxon>Viridiplantae</taxon>
        <taxon>Streptophyta</taxon>
        <taxon>Embryophyta</taxon>
        <taxon>Tracheophyta</taxon>
        <taxon>Spermatophyta</taxon>
        <taxon>Magnoliopsida</taxon>
        <taxon>eudicotyledons</taxon>
        <taxon>Gunneridae</taxon>
        <taxon>Pentapetalae</taxon>
        <taxon>rosids</taxon>
        <taxon>malvids</taxon>
        <taxon>Malvales</taxon>
        <taxon>Malvaceae</taxon>
        <taxon>Malvoideae</taxon>
        <taxon>Hibiscus</taxon>
    </lineage>
</organism>
<evidence type="ECO:0000313" key="7">
    <source>
        <dbReference type="EMBL" id="KAE8704015.1"/>
    </source>
</evidence>
<dbReference type="EMBL" id="VEPZ02000996">
    <property type="protein sequence ID" value="KAE8704015.1"/>
    <property type="molecule type" value="Genomic_DNA"/>
</dbReference>
<comment type="caution">
    <text evidence="7">The sequence shown here is derived from an EMBL/GenBank/DDBJ whole genome shotgun (WGS) entry which is preliminary data.</text>
</comment>
<sequence length="312" mass="36162">MPAEDKAMLYSQDLNNSCRLLTSSVNYAREKVHHWRDNPRHPCHPLIDCIKLWPQKPIRYREVVPIYTIEAKKLGLRILELLAEGLGLEPGYFGDKLRLRRPTLNHSPPGRCKRASSLPRSAMDWCRAFAQCARGEHRQHVTVLKAWKLVRGGFPFALGMIITNQTRILRHNSNRTKDPRIPHRNGFRLKPKKKNQKKQREPRFAFMTKSEIDHLDDGYRWRKYGQKAVKNSPYPSIYTVIISSSRAEECGTSGCDELEGCLNVGFVIAPSDDSIIEPAAVYRAFEFKEFPLHFFPNFDNNDLVMERFRTQA</sequence>
<keyword evidence="4" id="KW-0804">Transcription</keyword>
<dbReference type="GO" id="GO:0003700">
    <property type="term" value="F:DNA-binding transcription factor activity"/>
    <property type="evidence" value="ECO:0007669"/>
    <property type="project" value="InterPro"/>
</dbReference>
<dbReference type="Gene3D" id="2.20.25.80">
    <property type="entry name" value="WRKY domain"/>
    <property type="match status" value="1"/>
</dbReference>
<evidence type="ECO:0000313" key="8">
    <source>
        <dbReference type="Proteomes" id="UP000436088"/>
    </source>
</evidence>
<evidence type="ECO:0000256" key="1">
    <source>
        <dbReference type="ARBA" id="ARBA00004123"/>
    </source>
</evidence>
<keyword evidence="5" id="KW-0539">Nucleus</keyword>
<proteinExistence type="predicted"/>
<accession>A0A6A3AL71</accession>
<dbReference type="Proteomes" id="UP000436088">
    <property type="component" value="Unassembled WGS sequence"/>
</dbReference>
<dbReference type="Pfam" id="PF03106">
    <property type="entry name" value="WRKY"/>
    <property type="match status" value="1"/>
</dbReference>
<dbReference type="PANTHER" id="PTHR31221:SF358">
    <property type="entry name" value="WRKY TRANSCRIPTION FACTOR 71"/>
    <property type="match status" value="1"/>
</dbReference>
<evidence type="ECO:0000256" key="3">
    <source>
        <dbReference type="ARBA" id="ARBA00023125"/>
    </source>
</evidence>
<keyword evidence="8" id="KW-1185">Reference proteome</keyword>
<evidence type="ECO:0000256" key="4">
    <source>
        <dbReference type="ARBA" id="ARBA00023163"/>
    </source>
</evidence>
<keyword evidence="3" id="KW-0238">DNA-binding</keyword>
<dbReference type="SUPFAM" id="SSF51197">
    <property type="entry name" value="Clavaminate synthase-like"/>
    <property type="match status" value="1"/>
</dbReference>
<dbReference type="InterPro" id="IPR036576">
    <property type="entry name" value="WRKY_dom_sf"/>
</dbReference>
<reference evidence="7" key="1">
    <citation type="submission" date="2019-09" db="EMBL/GenBank/DDBJ databases">
        <title>Draft genome information of white flower Hibiscus syriacus.</title>
        <authorList>
            <person name="Kim Y.-M."/>
        </authorList>
    </citation>
    <scope>NUCLEOTIDE SEQUENCE [LARGE SCALE GENOMIC DNA]</scope>
    <source>
        <strain evidence="7">YM2019G1</strain>
    </source>
</reference>
<dbReference type="InterPro" id="IPR027443">
    <property type="entry name" value="IPNS-like_sf"/>
</dbReference>
<dbReference type="PANTHER" id="PTHR31221">
    <property type="entry name" value="WRKY TRANSCRIPTION FACTOR PROTEIN 1-RELATED"/>
    <property type="match status" value="1"/>
</dbReference>
<keyword evidence="2" id="KW-0805">Transcription regulation</keyword>
<evidence type="ECO:0000256" key="2">
    <source>
        <dbReference type="ARBA" id="ARBA00023015"/>
    </source>
</evidence>
<feature type="domain" description="WRKY" evidence="6">
    <location>
        <begin position="210"/>
        <end position="255"/>
    </location>
</feature>
<gene>
    <name evidence="7" type="ORF">F3Y22_tig00110462pilonHSYRG00519</name>
</gene>
<evidence type="ECO:0000259" key="6">
    <source>
        <dbReference type="PROSITE" id="PS50811"/>
    </source>
</evidence>
<dbReference type="SUPFAM" id="SSF118290">
    <property type="entry name" value="WRKY DNA-binding domain"/>
    <property type="match status" value="1"/>
</dbReference>
<protein>
    <submittedName>
        <fullName evidence="7">Hyoscyamine 6-dioxygenase</fullName>
    </submittedName>
</protein>
<dbReference type="InterPro" id="IPR044810">
    <property type="entry name" value="WRKY_plant"/>
</dbReference>
<evidence type="ECO:0000256" key="5">
    <source>
        <dbReference type="ARBA" id="ARBA00023242"/>
    </source>
</evidence>
<name>A0A6A3AL71_HIBSY</name>
<dbReference type="AlphaFoldDB" id="A0A6A3AL71"/>
<dbReference type="InterPro" id="IPR003657">
    <property type="entry name" value="WRKY_dom"/>
</dbReference>
<dbReference type="SMART" id="SM00774">
    <property type="entry name" value="WRKY"/>
    <property type="match status" value="1"/>
</dbReference>
<dbReference type="GO" id="GO:0043565">
    <property type="term" value="F:sequence-specific DNA binding"/>
    <property type="evidence" value="ECO:0007669"/>
    <property type="project" value="InterPro"/>
</dbReference>
<comment type="subcellular location">
    <subcellularLocation>
        <location evidence="1">Nucleus</location>
    </subcellularLocation>
</comment>
<dbReference type="Gene3D" id="2.60.120.330">
    <property type="entry name" value="B-lactam Antibiotic, Isopenicillin N Synthase, Chain"/>
    <property type="match status" value="1"/>
</dbReference>
<dbReference type="GO" id="GO:0051213">
    <property type="term" value="F:dioxygenase activity"/>
    <property type="evidence" value="ECO:0007669"/>
    <property type="project" value="UniProtKB-KW"/>
</dbReference>
<dbReference type="PROSITE" id="PS50811">
    <property type="entry name" value="WRKY"/>
    <property type="match status" value="1"/>
</dbReference>
<dbReference type="GO" id="GO:0005634">
    <property type="term" value="C:nucleus"/>
    <property type="evidence" value="ECO:0007669"/>
    <property type="project" value="UniProtKB-SubCell"/>
</dbReference>